<dbReference type="InterPro" id="IPR013786">
    <property type="entry name" value="AcylCoA_DH/ox_N"/>
</dbReference>
<evidence type="ECO:0000259" key="15">
    <source>
        <dbReference type="Pfam" id="PF09317"/>
    </source>
</evidence>
<dbReference type="SUPFAM" id="SSF47203">
    <property type="entry name" value="Acyl-CoA dehydrogenase C-terminal domain-like"/>
    <property type="match status" value="1"/>
</dbReference>
<dbReference type="Pfam" id="PF02770">
    <property type="entry name" value="Acyl-CoA_dh_M"/>
    <property type="match status" value="1"/>
</dbReference>
<dbReference type="Pfam" id="PF02771">
    <property type="entry name" value="Acyl-CoA_dh_N"/>
    <property type="match status" value="1"/>
</dbReference>
<feature type="domain" description="Acyl-CoA dehydrogenase/oxidase C-terminal" evidence="12">
    <location>
        <begin position="300"/>
        <end position="447"/>
    </location>
</feature>
<dbReference type="InterPro" id="IPR006091">
    <property type="entry name" value="Acyl-CoA_Oxase/DH_mid-dom"/>
</dbReference>
<dbReference type="RefSeq" id="WP_250202414.1">
    <property type="nucleotide sequence ID" value="NZ_CP097649.1"/>
</dbReference>
<dbReference type="NCBIfam" id="NF009586">
    <property type="entry name" value="PRK13026.1"/>
    <property type="match status" value="1"/>
</dbReference>
<dbReference type="Pfam" id="PF00441">
    <property type="entry name" value="Acyl-CoA_dh_1"/>
    <property type="match status" value="1"/>
</dbReference>
<dbReference type="InterPro" id="IPR009100">
    <property type="entry name" value="AcylCoA_DH/oxidase_NM_dom_sf"/>
</dbReference>
<feature type="domain" description="Acyl-CoA dehydrogenase/oxidase N-terminal" evidence="14">
    <location>
        <begin position="83"/>
        <end position="172"/>
    </location>
</feature>
<protein>
    <recommendedName>
        <fullName evidence="6">Acyl-coenzyme A dehydrogenase</fullName>
        <ecNumber evidence="4">1.3.8.7</ecNumber>
        <ecNumber evidence="5">1.3.8.8</ecNumber>
    </recommendedName>
</protein>
<feature type="domain" description="Acyl-CoA dehydrogenase C-terminal bacterial-type" evidence="15">
    <location>
        <begin position="454"/>
        <end position="724"/>
    </location>
</feature>
<dbReference type="InterPro" id="IPR015396">
    <property type="entry name" value="FadE_C"/>
</dbReference>
<keyword evidence="7" id="KW-0285">Flavoprotein</keyword>
<keyword evidence="9" id="KW-0560">Oxidoreductase</keyword>
<name>A0ABY4SRF8_9CAUL</name>
<organism evidence="16 17">
    <name type="scientific">Brevundimonas albigilva</name>
    <dbReference type="NCBI Taxonomy" id="1312364"/>
    <lineage>
        <taxon>Bacteria</taxon>
        <taxon>Pseudomonadati</taxon>
        <taxon>Pseudomonadota</taxon>
        <taxon>Alphaproteobacteria</taxon>
        <taxon>Caulobacterales</taxon>
        <taxon>Caulobacteraceae</taxon>
        <taxon>Brevundimonas</taxon>
    </lineage>
</organism>
<evidence type="ECO:0000313" key="17">
    <source>
        <dbReference type="Proteomes" id="UP001055429"/>
    </source>
</evidence>
<dbReference type="InterPro" id="IPR050741">
    <property type="entry name" value="Acyl-CoA_dehydrogenase"/>
</dbReference>
<dbReference type="EMBL" id="CP097649">
    <property type="protein sequence ID" value="URI16431.1"/>
    <property type="molecule type" value="Genomic_DNA"/>
</dbReference>
<comment type="cofactor">
    <cofactor evidence="1">
        <name>FAD</name>
        <dbReference type="ChEBI" id="CHEBI:57692"/>
    </cofactor>
</comment>
<evidence type="ECO:0000256" key="4">
    <source>
        <dbReference type="ARBA" id="ARBA00012033"/>
    </source>
</evidence>
<dbReference type="CDD" id="cd00567">
    <property type="entry name" value="ACAD"/>
    <property type="match status" value="1"/>
</dbReference>
<dbReference type="InterPro" id="IPR036250">
    <property type="entry name" value="AcylCo_DH-like_C"/>
</dbReference>
<dbReference type="SUPFAM" id="SSF56645">
    <property type="entry name" value="Acyl-CoA dehydrogenase NM domain-like"/>
    <property type="match status" value="1"/>
</dbReference>
<keyword evidence="17" id="KW-1185">Reference proteome</keyword>
<evidence type="ECO:0000256" key="9">
    <source>
        <dbReference type="ARBA" id="ARBA00023002"/>
    </source>
</evidence>
<comment type="catalytic activity">
    <reaction evidence="11">
        <text>a long-chain 2,3-saturated fatty acyl-CoA + oxidized [electron-transfer flavoprotein] + H(+) = a long-chain (2E)-enoyl-CoA + reduced [electron-transfer flavoprotein]</text>
        <dbReference type="Rhea" id="RHEA:17721"/>
        <dbReference type="Rhea" id="RHEA-COMP:10685"/>
        <dbReference type="Rhea" id="RHEA-COMP:10686"/>
        <dbReference type="ChEBI" id="CHEBI:15378"/>
        <dbReference type="ChEBI" id="CHEBI:57692"/>
        <dbReference type="ChEBI" id="CHEBI:58307"/>
        <dbReference type="ChEBI" id="CHEBI:83721"/>
        <dbReference type="ChEBI" id="CHEBI:83727"/>
        <dbReference type="EC" id="1.3.8.8"/>
    </reaction>
</comment>
<dbReference type="InterPro" id="IPR009075">
    <property type="entry name" value="AcylCo_DH/oxidase_C"/>
</dbReference>
<proteinExistence type="inferred from homology"/>
<evidence type="ECO:0000256" key="5">
    <source>
        <dbReference type="ARBA" id="ARBA00012040"/>
    </source>
</evidence>
<dbReference type="PANTHER" id="PTHR48083">
    <property type="entry name" value="MEDIUM-CHAIN SPECIFIC ACYL-COA DEHYDROGENASE, MITOCHONDRIAL-RELATED"/>
    <property type="match status" value="1"/>
</dbReference>
<dbReference type="Pfam" id="PF09317">
    <property type="entry name" value="ACDH_C"/>
    <property type="match status" value="1"/>
</dbReference>
<evidence type="ECO:0000256" key="3">
    <source>
        <dbReference type="ARBA" id="ARBA00009347"/>
    </source>
</evidence>
<evidence type="ECO:0000256" key="1">
    <source>
        <dbReference type="ARBA" id="ARBA00001974"/>
    </source>
</evidence>
<evidence type="ECO:0000256" key="2">
    <source>
        <dbReference type="ARBA" id="ARBA00005005"/>
    </source>
</evidence>
<evidence type="ECO:0000259" key="13">
    <source>
        <dbReference type="Pfam" id="PF02770"/>
    </source>
</evidence>
<comment type="pathway">
    <text evidence="2">Lipid metabolism; fatty acid beta-oxidation.</text>
</comment>
<dbReference type="Gene3D" id="1.20.140.10">
    <property type="entry name" value="Butyryl-CoA Dehydrogenase, subunit A, domain 3"/>
    <property type="match status" value="2"/>
</dbReference>
<evidence type="ECO:0000259" key="14">
    <source>
        <dbReference type="Pfam" id="PF02771"/>
    </source>
</evidence>
<feature type="domain" description="Acyl-CoA oxidase/dehydrogenase middle" evidence="13">
    <location>
        <begin position="177"/>
        <end position="268"/>
    </location>
</feature>
<comment type="similarity">
    <text evidence="3">Belongs to the acyl-CoA dehydrogenase family.</text>
</comment>
<accession>A0ABY4SRF8</accession>
<dbReference type="Gene3D" id="1.10.540.10">
    <property type="entry name" value="Acyl-CoA dehydrogenase/oxidase, N-terminal domain"/>
    <property type="match status" value="1"/>
</dbReference>
<evidence type="ECO:0000256" key="10">
    <source>
        <dbReference type="ARBA" id="ARBA00047882"/>
    </source>
</evidence>
<dbReference type="Proteomes" id="UP001055429">
    <property type="component" value="Chromosome"/>
</dbReference>
<dbReference type="InterPro" id="IPR046373">
    <property type="entry name" value="Acyl-CoA_Oxase/DH_mid-dom_sf"/>
</dbReference>
<evidence type="ECO:0000313" key="16">
    <source>
        <dbReference type="EMBL" id="URI16431.1"/>
    </source>
</evidence>
<evidence type="ECO:0000256" key="11">
    <source>
        <dbReference type="ARBA" id="ARBA00049247"/>
    </source>
</evidence>
<evidence type="ECO:0000259" key="12">
    <source>
        <dbReference type="Pfam" id="PF00441"/>
    </source>
</evidence>
<dbReference type="Gene3D" id="2.40.110.10">
    <property type="entry name" value="Butyryl-CoA Dehydrogenase, subunit A, domain 2"/>
    <property type="match status" value="1"/>
</dbReference>
<evidence type="ECO:0000256" key="8">
    <source>
        <dbReference type="ARBA" id="ARBA00022827"/>
    </source>
</evidence>
<dbReference type="EC" id="1.3.8.7" evidence="4"/>
<evidence type="ECO:0000256" key="7">
    <source>
        <dbReference type="ARBA" id="ARBA00022630"/>
    </source>
</evidence>
<gene>
    <name evidence="16" type="ORF">M8231_05480</name>
</gene>
<sequence>MSFRKDRLSRPIYHWAKTVLPEMSATEAEAIEAGDVWWDAELFTGAPDWEAFLDIPPAELTEAEQAFIDGPVERLCAMLDDWKITWEDQDLPPEVWAFLKRERFFGMIIPKRYGGLEFSAYAHSEVVRKISTRSTSAAVTVMVPNSLGPGELLMQFGTDEQRDHWLPRLANGREIPAFGLTSPEAGSDAASMTDEGVICEGEYQGRKVLGMRLNWRKRYITLGPISTVLGLAFKLRDPDGLLGGEENLGITVALVPTDTPGVTIGRRHLPSMQAFINGPNEGHDVFLPLDAVLGGRERIGQGWMMLNAALAAGRGISLPSLSSAGAALAARTTGAYARVRQQFRIPIGEFEGVQERLARIAANAYLLDAARRFTCSGLALGHHPSVVSAIMKHGATERMRVAANDAMDVHAGKAVIDGPNNYLGNFYRAVPVGITVEGANILTRSLIVFGQGAIRAHPYILKEMQALAEQDVEKGLAQFDAVFWTHVVHTLRTARRAFTSAWTDGLLGEAPTGGAARRYYRRMGRYAAAFALASDMALLTMGGSLKRREMLSARFGDILSELYMMSAALKRWEDEGRQAEDLPLLDYVMQDGFLTIERRLKEILDNFPNRPAAWLLKVFVLPFGVIRTGPRDHTVRACARLILEPSATRDRLTEGVYIGDEAVGRLEQAFDLVVRTQPIHDRLRARRIRDWRTAAEQGLLTPEEMALLKDADDAVADVVAVDDFAPEDLARGARPRSVPHAAE</sequence>
<keyword evidence="8" id="KW-0274">FAD</keyword>
<dbReference type="EC" id="1.3.8.8" evidence="5"/>
<comment type="catalytic activity">
    <reaction evidence="10">
        <text>a medium-chain 2,3-saturated fatty acyl-CoA + oxidized [electron-transfer flavoprotein] + H(+) = a medium-chain (2E)-enoyl-CoA + reduced [electron-transfer flavoprotein]</text>
        <dbReference type="Rhea" id="RHEA:14477"/>
        <dbReference type="Rhea" id="RHEA-COMP:10685"/>
        <dbReference type="Rhea" id="RHEA-COMP:10686"/>
        <dbReference type="ChEBI" id="CHEBI:15378"/>
        <dbReference type="ChEBI" id="CHEBI:57692"/>
        <dbReference type="ChEBI" id="CHEBI:58307"/>
        <dbReference type="ChEBI" id="CHEBI:83723"/>
        <dbReference type="ChEBI" id="CHEBI:83726"/>
        <dbReference type="EC" id="1.3.8.7"/>
    </reaction>
</comment>
<dbReference type="NCBIfam" id="NF007000">
    <property type="entry name" value="PRK09463.1"/>
    <property type="match status" value="1"/>
</dbReference>
<evidence type="ECO:0000256" key="6">
    <source>
        <dbReference type="ARBA" id="ARBA00020144"/>
    </source>
</evidence>
<reference evidence="16" key="1">
    <citation type="submission" date="2022-05" db="EMBL/GenBank/DDBJ databases">
        <title>Brevundimonas albigilva TT17 genome sequence.</title>
        <authorList>
            <person name="Lee K."/>
            <person name="Son H."/>
        </authorList>
    </citation>
    <scope>NUCLEOTIDE SEQUENCE</scope>
    <source>
        <strain evidence="16">TT17</strain>
    </source>
</reference>
<dbReference type="PANTHER" id="PTHR48083:SF33">
    <property type="entry name" value="ACYL-COENZYME A DEHYDROGENASE"/>
    <property type="match status" value="1"/>
</dbReference>
<dbReference type="InterPro" id="IPR037069">
    <property type="entry name" value="AcylCoA_DH/ox_N_sf"/>
</dbReference>